<organism evidence="1 2">
    <name type="scientific">Streptomyces bauhiniae</name>
    <dbReference type="NCBI Taxonomy" id="2340725"/>
    <lineage>
        <taxon>Bacteria</taxon>
        <taxon>Bacillati</taxon>
        <taxon>Actinomycetota</taxon>
        <taxon>Actinomycetes</taxon>
        <taxon>Kitasatosporales</taxon>
        <taxon>Streptomycetaceae</taxon>
        <taxon>Streptomyces</taxon>
    </lineage>
</organism>
<dbReference type="EMBL" id="JAAGMR010000145">
    <property type="protein sequence ID" value="NEB92457.1"/>
    <property type="molecule type" value="Genomic_DNA"/>
</dbReference>
<accession>A0A7K3QRC7</accession>
<comment type="caution">
    <text evidence="1">The sequence shown here is derived from an EMBL/GenBank/DDBJ whole genome shotgun (WGS) entry which is preliminary data.</text>
</comment>
<evidence type="ECO:0000313" key="2">
    <source>
        <dbReference type="Proteomes" id="UP000470520"/>
    </source>
</evidence>
<sequence length="255" mass="25820">MPSQINQLPPGPTDLAQRVRDLENQMREMRAARRMKSAAVGRLRLYAADGQTLLAELGPTPDSGGGLTTWGLQAGDDTPVSATLSSGELTFQPSSPSFTGVPANVAYSALVDLGSDLVLSSGAARPSDWRSVVDLGSVTDGGVPNVVVSGFREVGGVGESGAANVIVQGVLTAANIAYGTATITPSAANTPTSMTVSGLGLSGSSFYAQVTPQTTVPGTQVTGVGASGVSSNGLTLWVTRTNTTATIVNWLVIGV</sequence>
<gene>
    <name evidence="1" type="ORF">G3I21_12130</name>
</gene>
<proteinExistence type="predicted"/>
<reference evidence="1 2" key="1">
    <citation type="submission" date="2020-01" db="EMBL/GenBank/DDBJ databases">
        <title>Insect and environment-associated Actinomycetes.</title>
        <authorList>
            <person name="Currrie C."/>
            <person name="Chevrette M."/>
            <person name="Carlson C."/>
            <person name="Stubbendieck R."/>
            <person name="Wendt-Pienkowski E."/>
        </authorList>
    </citation>
    <scope>NUCLEOTIDE SEQUENCE [LARGE SCALE GENOMIC DNA]</scope>
    <source>
        <strain evidence="1 2">SID7754</strain>
    </source>
</reference>
<dbReference type="Proteomes" id="UP000470520">
    <property type="component" value="Unassembled WGS sequence"/>
</dbReference>
<dbReference type="RefSeq" id="WP_164188255.1">
    <property type="nucleotide sequence ID" value="NZ_JAAGMR010000145.1"/>
</dbReference>
<protein>
    <submittedName>
        <fullName evidence="1">Uncharacterized protein</fullName>
    </submittedName>
</protein>
<dbReference type="AlphaFoldDB" id="A0A7K3QRC7"/>
<name>A0A7K3QRC7_9ACTN</name>
<evidence type="ECO:0000313" key="1">
    <source>
        <dbReference type="EMBL" id="NEB92457.1"/>
    </source>
</evidence>